<dbReference type="SUPFAM" id="SSF63829">
    <property type="entry name" value="Calcium-dependent phosphotriesterase"/>
    <property type="match status" value="1"/>
</dbReference>
<accession>A0A6J7C347</accession>
<dbReference type="PANTHER" id="PTHR13833">
    <property type="match status" value="1"/>
</dbReference>
<keyword evidence="1" id="KW-0472">Membrane</keyword>
<proteinExistence type="predicted"/>
<feature type="transmembrane region" description="Helical" evidence="1">
    <location>
        <begin position="26"/>
        <end position="46"/>
    </location>
</feature>
<dbReference type="EMBL" id="CAFBIZ010000268">
    <property type="protein sequence ID" value="CAB4852432.1"/>
    <property type="molecule type" value="Genomic_DNA"/>
</dbReference>
<dbReference type="SUPFAM" id="SSF63825">
    <property type="entry name" value="YWTD domain"/>
    <property type="match status" value="1"/>
</dbReference>
<sequence>MSAPETNARIVNDQDDLRGHPTRWKWVAGGVAAVVIIGGVVGVSAVRSSNEGVAGALGGTTAGGVVTTLNAAVSGLDAPYGSATDDQGNLYIANGTRIQKFNPTVTPMTVTTLAGGISSGWLDATGTAARFKGAQGVAVDKNGTVYVAEAVNRRIRKITTAGVVTTLAGSGVSGSTDATGTEAQFKSPTKIAVDGNFNVYVLDSYRIRKITSAGVVTTVAGTGTRGFADGVGTAAKLDTIGIAIERNCTGSCILYLADMAAIRSFDTTSGQVTTLAGNTNGVLGTTNGVGSAALFNELSSITMAGPGALWVSDGRIGNPVIRRFDIASRTVSAVAGSTSVRGLVDATGSAATFNEIYAIAVTKDGTRLYVTDRFLNGYVDGAIRKVT</sequence>
<dbReference type="InterPro" id="IPR011042">
    <property type="entry name" value="6-blade_b-propeller_TolB-like"/>
</dbReference>
<protein>
    <submittedName>
        <fullName evidence="2">Unannotated protein</fullName>
    </submittedName>
</protein>
<keyword evidence="1" id="KW-0812">Transmembrane</keyword>
<reference evidence="2" key="1">
    <citation type="submission" date="2020-05" db="EMBL/GenBank/DDBJ databases">
        <authorList>
            <person name="Chiriac C."/>
            <person name="Salcher M."/>
            <person name="Ghai R."/>
            <person name="Kavagutti S V."/>
        </authorList>
    </citation>
    <scope>NUCLEOTIDE SEQUENCE</scope>
</reference>
<keyword evidence="1" id="KW-1133">Transmembrane helix</keyword>
<dbReference type="PANTHER" id="PTHR13833:SF71">
    <property type="entry name" value="NHL DOMAIN-CONTAINING PROTEIN"/>
    <property type="match status" value="1"/>
</dbReference>
<dbReference type="Gene3D" id="2.120.10.30">
    <property type="entry name" value="TolB, C-terminal domain"/>
    <property type="match status" value="3"/>
</dbReference>
<gene>
    <name evidence="2" type="ORF">UFOPK3268_01656</name>
</gene>
<dbReference type="AlphaFoldDB" id="A0A6J7C347"/>
<organism evidence="2">
    <name type="scientific">freshwater metagenome</name>
    <dbReference type="NCBI Taxonomy" id="449393"/>
    <lineage>
        <taxon>unclassified sequences</taxon>
        <taxon>metagenomes</taxon>
        <taxon>ecological metagenomes</taxon>
    </lineage>
</organism>
<evidence type="ECO:0000256" key="1">
    <source>
        <dbReference type="SAM" id="Phobius"/>
    </source>
</evidence>
<name>A0A6J7C347_9ZZZZ</name>
<evidence type="ECO:0000313" key="2">
    <source>
        <dbReference type="EMBL" id="CAB4852432.1"/>
    </source>
</evidence>